<keyword evidence="2 3" id="KW-0413">Isomerase</keyword>
<gene>
    <name evidence="5" type="ORF">ENN47_10515</name>
</gene>
<dbReference type="EMBL" id="DSBT01000323">
    <property type="protein sequence ID" value="HDP78591.1"/>
    <property type="molecule type" value="Genomic_DNA"/>
</dbReference>
<dbReference type="NCBIfam" id="TIGR00093">
    <property type="entry name" value="pseudouridine synthase"/>
    <property type="match status" value="1"/>
</dbReference>
<proteinExistence type="inferred from homology"/>
<name>A0A7C1CXU9_9BACT</name>
<evidence type="ECO:0000256" key="1">
    <source>
        <dbReference type="ARBA" id="ARBA00008348"/>
    </source>
</evidence>
<dbReference type="InterPro" id="IPR000748">
    <property type="entry name" value="PsdUridine_synth_RsuA/RluB/E/F"/>
</dbReference>
<organism evidence="5">
    <name type="scientific">Mesotoga infera</name>
    <dbReference type="NCBI Taxonomy" id="1236046"/>
    <lineage>
        <taxon>Bacteria</taxon>
        <taxon>Thermotogati</taxon>
        <taxon>Thermotogota</taxon>
        <taxon>Thermotogae</taxon>
        <taxon>Kosmotogales</taxon>
        <taxon>Kosmotogaceae</taxon>
        <taxon>Mesotoga</taxon>
    </lineage>
</organism>
<dbReference type="EC" id="5.4.99.-" evidence="3"/>
<dbReference type="InterPro" id="IPR020103">
    <property type="entry name" value="PsdUridine_synth_cat_dom_sf"/>
</dbReference>
<protein>
    <recommendedName>
        <fullName evidence="3">Pseudouridine synthase</fullName>
        <ecNumber evidence="3">5.4.99.-</ecNumber>
    </recommendedName>
</protein>
<evidence type="ECO:0000313" key="5">
    <source>
        <dbReference type="EMBL" id="HDP78591.1"/>
    </source>
</evidence>
<dbReference type="PROSITE" id="PS01149">
    <property type="entry name" value="PSI_RSU"/>
    <property type="match status" value="1"/>
</dbReference>
<dbReference type="GO" id="GO:0006364">
    <property type="term" value="P:rRNA processing"/>
    <property type="evidence" value="ECO:0007669"/>
    <property type="project" value="UniProtKB-ARBA"/>
</dbReference>
<comment type="caution">
    <text evidence="5">The sequence shown here is derived from an EMBL/GenBank/DDBJ whole genome shotgun (WGS) entry which is preliminary data.</text>
</comment>
<dbReference type="Pfam" id="PF00849">
    <property type="entry name" value="PseudoU_synth_2"/>
    <property type="match status" value="1"/>
</dbReference>
<dbReference type="GO" id="GO:0001522">
    <property type="term" value="P:pseudouridine synthesis"/>
    <property type="evidence" value="ECO:0007669"/>
    <property type="project" value="InterPro"/>
</dbReference>
<feature type="domain" description="Pseudouridine synthase RsuA/RluA-like" evidence="4">
    <location>
        <begin position="36"/>
        <end position="168"/>
    </location>
</feature>
<dbReference type="PANTHER" id="PTHR47683">
    <property type="entry name" value="PSEUDOURIDINE SYNTHASE FAMILY PROTEIN-RELATED"/>
    <property type="match status" value="1"/>
</dbReference>
<comment type="similarity">
    <text evidence="1 3">Belongs to the pseudouridine synthase RsuA family.</text>
</comment>
<evidence type="ECO:0000256" key="3">
    <source>
        <dbReference type="RuleBase" id="RU003887"/>
    </source>
</evidence>
<dbReference type="SUPFAM" id="SSF55120">
    <property type="entry name" value="Pseudouridine synthase"/>
    <property type="match status" value="1"/>
</dbReference>
<dbReference type="Gene3D" id="3.30.70.580">
    <property type="entry name" value="Pseudouridine synthase I, catalytic domain, N-terminal subdomain"/>
    <property type="match status" value="1"/>
</dbReference>
<dbReference type="AlphaFoldDB" id="A0A7C1CXU9"/>
<dbReference type="Gene3D" id="3.30.70.1560">
    <property type="entry name" value="Alpha-L RNA-binding motif"/>
    <property type="match status" value="1"/>
</dbReference>
<dbReference type="InterPro" id="IPR020094">
    <property type="entry name" value="TruA/RsuA/RluB/E/F_N"/>
</dbReference>
<dbReference type="InterPro" id="IPR042092">
    <property type="entry name" value="PsdUridine_s_RsuA/RluB/E/F_cat"/>
</dbReference>
<dbReference type="InterPro" id="IPR006145">
    <property type="entry name" value="PsdUridine_synth_RsuA/RluA"/>
</dbReference>
<dbReference type="GO" id="GO:0009982">
    <property type="term" value="F:pseudouridine synthase activity"/>
    <property type="evidence" value="ECO:0007669"/>
    <property type="project" value="InterPro"/>
</dbReference>
<dbReference type="GO" id="GO:0140098">
    <property type="term" value="F:catalytic activity, acting on RNA"/>
    <property type="evidence" value="ECO:0007669"/>
    <property type="project" value="UniProtKB-ARBA"/>
</dbReference>
<dbReference type="PANTHER" id="PTHR47683:SF2">
    <property type="entry name" value="RNA-BINDING S4 DOMAIN-CONTAINING PROTEIN"/>
    <property type="match status" value="1"/>
</dbReference>
<accession>A0A7C1CXU9</accession>
<dbReference type="CDD" id="cd02870">
    <property type="entry name" value="PseudoU_synth_RsuA_like"/>
    <property type="match status" value="1"/>
</dbReference>
<dbReference type="InterPro" id="IPR050343">
    <property type="entry name" value="RsuA_PseudoU_synthase"/>
</dbReference>
<evidence type="ECO:0000259" key="4">
    <source>
        <dbReference type="Pfam" id="PF00849"/>
    </source>
</evidence>
<sequence>MNGRIETYPRLDTRPESSEILLDGSRLSFSSEEKVVYLVNKPIGYLSAMSDDRGRKTLAHLIDGKIKERVYHVGRLDQDSCGLILMTNDGDLANLVSHPASEIEKTYVAGVKGILADRDLQAVKTGVTLNDGFKTAPAKIRLLRSEGNFSKYSITIYEGHKREIREIFKVFNRPVVSLVRVSIGSLGISLVPNPGDVKKLSRKEIDLLSKGVQKRTPRKANKNL</sequence>
<dbReference type="Proteomes" id="UP000886198">
    <property type="component" value="Unassembled WGS sequence"/>
</dbReference>
<evidence type="ECO:0000256" key="2">
    <source>
        <dbReference type="ARBA" id="ARBA00023235"/>
    </source>
</evidence>
<reference evidence="5" key="1">
    <citation type="journal article" date="2020" name="mSystems">
        <title>Genome- and Community-Level Interaction Insights into Carbon Utilization and Element Cycling Functions of Hydrothermarchaeota in Hydrothermal Sediment.</title>
        <authorList>
            <person name="Zhou Z."/>
            <person name="Liu Y."/>
            <person name="Xu W."/>
            <person name="Pan J."/>
            <person name="Luo Z.H."/>
            <person name="Li M."/>
        </authorList>
    </citation>
    <scope>NUCLEOTIDE SEQUENCE [LARGE SCALE GENOMIC DNA]</scope>
    <source>
        <strain evidence="5">SpSt-1179</strain>
    </source>
</reference>
<dbReference type="InterPro" id="IPR018496">
    <property type="entry name" value="PsdUridine_synth_RsuA/RluB_CS"/>
</dbReference>
<dbReference type="GO" id="GO:0003723">
    <property type="term" value="F:RNA binding"/>
    <property type="evidence" value="ECO:0007669"/>
    <property type="project" value="InterPro"/>
</dbReference>